<dbReference type="OrthoDB" id="5486437at2"/>
<dbReference type="GO" id="GO:0016020">
    <property type="term" value="C:membrane"/>
    <property type="evidence" value="ECO:0007669"/>
    <property type="project" value="UniProtKB-SubCell"/>
</dbReference>
<dbReference type="EMBL" id="VZPB01000005">
    <property type="protein sequence ID" value="KAB0584538.1"/>
    <property type="molecule type" value="Genomic_DNA"/>
</dbReference>
<protein>
    <submittedName>
        <fullName evidence="2">ABC transporter permease</fullName>
    </submittedName>
</protein>
<keyword evidence="1" id="KW-1133">Transmembrane helix</keyword>
<dbReference type="Pfam" id="PF12679">
    <property type="entry name" value="ABC2_membrane_2"/>
    <property type="match status" value="1"/>
</dbReference>
<organism evidence="2 3">
    <name type="scientific">Ideonella dechloratans</name>
    <dbReference type="NCBI Taxonomy" id="36863"/>
    <lineage>
        <taxon>Bacteria</taxon>
        <taxon>Pseudomonadati</taxon>
        <taxon>Pseudomonadota</taxon>
        <taxon>Betaproteobacteria</taxon>
        <taxon>Burkholderiales</taxon>
        <taxon>Sphaerotilaceae</taxon>
        <taxon>Ideonella</taxon>
    </lineage>
</organism>
<gene>
    <name evidence="2" type="ORF">F7Q92_03230</name>
</gene>
<keyword evidence="3" id="KW-1185">Reference proteome</keyword>
<dbReference type="PANTHER" id="PTHR43471:SF3">
    <property type="entry name" value="ABC TRANSPORTER PERMEASE PROTEIN NATB"/>
    <property type="match status" value="1"/>
</dbReference>
<feature type="transmembrane region" description="Helical" evidence="1">
    <location>
        <begin position="359"/>
        <end position="378"/>
    </location>
</feature>
<dbReference type="PANTHER" id="PTHR43471">
    <property type="entry name" value="ABC TRANSPORTER PERMEASE"/>
    <property type="match status" value="1"/>
</dbReference>
<evidence type="ECO:0000313" key="3">
    <source>
        <dbReference type="Proteomes" id="UP000430120"/>
    </source>
</evidence>
<dbReference type="GO" id="GO:0140359">
    <property type="term" value="F:ABC-type transporter activity"/>
    <property type="evidence" value="ECO:0007669"/>
    <property type="project" value="InterPro"/>
</dbReference>
<dbReference type="Proteomes" id="UP000430120">
    <property type="component" value="Unassembled WGS sequence"/>
</dbReference>
<feature type="transmembrane region" description="Helical" evidence="1">
    <location>
        <begin position="22"/>
        <end position="45"/>
    </location>
</feature>
<dbReference type="AlphaFoldDB" id="A0A643FFH3"/>
<feature type="transmembrane region" description="Helical" evidence="1">
    <location>
        <begin position="273"/>
        <end position="294"/>
    </location>
</feature>
<accession>A0A643FFH3</accession>
<keyword evidence="1" id="KW-0472">Membrane</keyword>
<feature type="transmembrane region" description="Helical" evidence="1">
    <location>
        <begin position="184"/>
        <end position="202"/>
    </location>
</feature>
<evidence type="ECO:0000256" key="1">
    <source>
        <dbReference type="SAM" id="Phobius"/>
    </source>
</evidence>
<feature type="transmembrane region" description="Helical" evidence="1">
    <location>
        <begin position="232"/>
        <end position="253"/>
    </location>
</feature>
<keyword evidence="1" id="KW-0812">Transmembrane</keyword>
<sequence length="387" mass="41796">MTGAWTVFRKELVDALRDRRTLMTVLLSAVAMGPLVLMLISTLVARVEKQAEAREVVVQGIAQAPTLRNYLERQTYTVREAPADYEQQLAQSRLGDPVVVVPKDFEADLRRGEVPTVEVVSSSSNQRADSGQQRILNLLQGFNREQAALRLLVRGVSPALLQAVDVQPRDLGSPAARAMRLTGMLPFFVLMAVLYGALNAALDTTAGERERGSLEPLLTTPATRAGLVVGKWGAVAAVAMLIALLSSLSFLSGQWLLRSETLAANFQYGWPEALSFMAVLLPLAASLSALLMAIAIRCKTFKEAQAGASVLLLGVSLLPMMSMIDQGGERPWHLWVPALAQSTLMNRVLRGDVLGWGDWLITAVIGAALTAACLAYVARQLAKVVAR</sequence>
<proteinExistence type="predicted"/>
<dbReference type="RefSeq" id="WP_151122479.1">
    <property type="nucleotide sequence ID" value="NZ_CP088081.1"/>
</dbReference>
<evidence type="ECO:0000313" key="2">
    <source>
        <dbReference type="EMBL" id="KAB0584538.1"/>
    </source>
</evidence>
<comment type="caution">
    <text evidence="2">The sequence shown here is derived from an EMBL/GenBank/DDBJ whole genome shotgun (WGS) entry which is preliminary data.</text>
</comment>
<name>A0A643FFH3_IDEDE</name>
<feature type="transmembrane region" description="Helical" evidence="1">
    <location>
        <begin position="306"/>
        <end position="324"/>
    </location>
</feature>
<reference evidence="2 3" key="1">
    <citation type="submission" date="2019-09" db="EMBL/GenBank/DDBJ databases">
        <title>Draft genome sequences of 48 bacterial type strains from the CCUG.</title>
        <authorList>
            <person name="Tunovic T."/>
            <person name="Pineiro-Iglesias B."/>
            <person name="Unosson C."/>
            <person name="Inganas E."/>
            <person name="Ohlen M."/>
            <person name="Cardew S."/>
            <person name="Jensie-Markopoulos S."/>
            <person name="Salva-Serra F."/>
            <person name="Jaen-Luchoro D."/>
            <person name="Karlsson R."/>
            <person name="Svensson-Stadler L."/>
            <person name="Chun J."/>
            <person name="Moore E."/>
        </authorList>
    </citation>
    <scope>NUCLEOTIDE SEQUENCE [LARGE SCALE GENOMIC DNA]</scope>
    <source>
        <strain evidence="2 3">CCUG 30977</strain>
    </source>
</reference>